<proteinExistence type="predicted"/>
<dbReference type="STRING" id="983917.RGE_12660"/>
<dbReference type="Proteomes" id="UP000007883">
    <property type="component" value="Chromosome"/>
</dbReference>
<keyword evidence="3" id="KW-1185">Reference proteome</keyword>
<reference evidence="2 3" key="1">
    <citation type="journal article" date="2012" name="J. Bacteriol.">
        <title>Complete genome sequence of phototrophic betaproteobacterium Rubrivivax gelatinosus IL144.</title>
        <authorList>
            <person name="Nagashima S."/>
            <person name="Kamimura A."/>
            <person name="Shimizu T."/>
            <person name="Nakamura-isaki S."/>
            <person name="Aono E."/>
            <person name="Sakamoto K."/>
            <person name="Ichikawa N."/>
            <person name="Nakazawa H."/>
            <person name="Sekine M."/>
            <person name="Yamazaki S."/>
            <person name="Fujita N."/>
            <person name="Shimada K."/>
            <person name="Hanada S."/>
            <person name="Nagashima K.V.P."/>
        </authorList>
    </citation>
    <scope>NUCLEOTIDE SEQUENCE [LARGE SCALE GENOMIC DNA]</scope>
    <source>
        <strain evidence="3">NBRC 100245 / IL144</strain>
    </source>
</reference>
<protein>
    <submittedName>
        <fullName evidence="2">Uncharacterized protein</fullName>
    </submittedName>
</protein>
<evidence type="ECO:0000256" key="1">
    <source>
        <dbReference type="SAM" id="MobiDB-lite"/>
    </source>
</evidence>
<dbReference type="PATRIC" id="fig|983917.3.peg.1234"/>
<name>I0HNM0_RUBGI</name>
<evidence type="ECO:0000313" key="2">
    <source>
        <dbReference type="EMBL" id="BAL94607.1"/>
    </source>
</evidence>
<feature type="compositionally biased region" description="Basic and acidic residues" evidence="1">
    <location>
        <begin position="7"/>
        <end position="21"/>
    </location>
</feature>
<evidence type="ECO:0000313" key="3">
    <source>
        <dbReference type="Proteomes" id="UP000007883"/>
    </source>
</evidence>
<accession>I0HNM0</accession>
<dbReference type="KEGG" id="rge:RGE_12660"/>
<sequence>MTPNDTDDTRRQRDELLEAQRRAHAGQPRQVQDEAIEDKQVRIEPDGTGPSSTGTLDTPADQADGSGSPPR</sequence>
<dbReference type="AlphaFoldDB" id="I0HNM0"/>
<dbReference type="HOGENOM" id="CLU_2737567_0_0_4"/>
<gene>
    <name evidence="2" type="ordered locus">RGE_12660</name>
</gene>
<feature type="region of interest" description="Disordered" evidence="1">
    <location>
        <begin position="1"/>
        <end position="71"/>
    </location>
</feature>
<dbReference type="EMBL" id="AP012320">
    <property type="protein sequence ID" value="BAL94607.1"/>
    <property type="molecule type" value="Genomic_DNA"/>
</dbReference>
<organism evidence="2 3">
    <name type="scientific">Rubrivivax gelatinosus (strain NBRC 100245 / IL144)</name>
    <dbReference type="NCBI Taxonomy" id="983917"/>
    <lineage>
        <taxon>Bacteria</taxon>
        <taxon>Pseudomonadati</taxon>
        <taxon>Pseudomonadota</taxon>
        <taxon>Betaproteobacteria</taxon>
        <taxon>Burkholderiales</taxon>
        <taxon>Sphaerotilaceae</taxon>
        <taxon>Rubrivivax</taxon>
    </lineage>
</organism>
<dbReference type="RefSeq" id="WP_014427477.1">
    <property type="nucleotide sequence ID" value="NC_017075.1"/>
</dbReference>